<keyword evidence="3" id="KW-1185">Reference proteome</keyword>
<sequence length="216" mass="22508">MRNDLTRKTAAALALSLSLGLGACGGVADNPSLYSTKQPVVERTHYTLDVSTGGDSLPVSEQQRLVGWFDSMSLRYGDRISIDDPSNNASVRDAVARLAGRYGLLVSEGAPPTAGYVNPGQARVVISRTLASVPGCPDWSAKSDINYGNATYPNYGCAVNSNMAAMVANPEDLIHGQQGSGETVILSSNKAIDSYREAAPTGALGLPEVTTSEGGN</sequence>
<evidence type="ECO:0000313" key="3">
    <source>
        <dbReference type="Proteomes" id="UP000504693"/>
    </source>
</evidence>
<gene>
    <name evidence="2" type="ORF">HQR01_01680</name>
</gene>
<accession>A0A7D4BEW1</accession>
<reference evidence="2 3" key="1">
    <citation type="submission" date="2020-05" db="EMBL/GenBank/DDBJ databases">
        <title>Erythrobacter mangrovi sp. nov., isolated from rhizosphere soil of mangrove plant (Kandelia candel).</title>
        <authorList>
            <person name="Ye Y.H."/>
        </authorList>
    </citation>
    <scope>NUCLEOTIDE SEQUENCE [LARGE SCALE GENOMIC DNA]</scope>
    <source>
        <strain evidence="2 3">EB310</strain>
    </source>
</reference>
<evidence type="ECO:0000313" key="2">
    <source>
        <dbReference type="EMBL" id="QKG70182.1"/>
    </source>
</evidence>
<dbReference type="InterPro" id="IPR019027">
    <property type="entry name" value="Pilus_biogenesis_CpaD-related"/>
</dbReference>
<keyword evidence="1" id="KW-0732">Signal</keyword>
<dbReference type="EMBL" id="CP053921">
    <property type="protein sequence ID" value="QKG70182.1"/>
    <property type="molecule type" value="Genomic_DNA"/>
</dbReference>
<proteinExistence type="predicted"/>
<feature type="chain" id="PRO_5028831847" evidence="1">
    <location>
        <begin position="24"/>
        <end position="216"/>
    </location>
</feature>
<evidence type="ECO:0000256" key="1">
    <source>
        <dbReference type="SAM" id="SignalP"/>
    </source>
</evidence>
<organism evidence="2 3">
    <name type="scientific">Erythrobacter mangrovi</name>
    <dbReference type="NCBI Taxonomy" id="2739433"/>
    <lineage>
        <taxon>Bacteria</taxon>
        <taxon>Pseudomonadati</taxon>
        <taxon>Pseudomonadota</taxon>
        <taxon>Alphaproteobacteria</taxon>
        <taxon>Sphingomonadales</taxon>
        <taxon>Erythrobacteraceae</taxon>
        <taxon>Erythrobacter/Porphyrobacter group</taxon>
        <taxon>Erythrobacter</taxon>
    </lineage>
</organism>
<feature type="signal peptide" evidence="1">
    <location>
        <begin position="1"/>
        <end position="23"/>
    </location>
</feature>
<dbReference type="PROSITE" id="PS51257">
    <property type="entry name" value="PROKAR_LIPOPROTEIN"/>
    <property type="match status" value="1"/>
</dbReference>
<dbReference type="AlphaFoldDB" id="A0A7D4BEW1"/>
<name>A0A7D4BEW1_9SPHN</name>
<dbReference type="RefSeq" id="WP_173212068.1">
    <property type="nucleotide sequence ID" value="NZ_CP053921.1"/>
</dbReference>
<protein>
    <submittedName>
        <fullName evidence="2">CpaD family pilus assembly protein</fullName>
    </submittedName>
</protein>
<dbReference type="Proteomes" id="UP000504693">
    <property type="component" value="Chromosome"/>
</dbReference>
<dbReference type="Pfam" id="PF09476">
    <property type="entry name" value="Pilus_CpaD"/>
    <property type="match status" value="1"/>
</dbReference>
<dbReference type="KEGG" id="emv:HQR01_01680"/>